<organism evidence="4 5">
    <name type="scientific">Arthrobacter jiangjiafuii</name>
    <dbReference type="NCBI Taxonomy" id="2817475"/>
    <lineage>
        <taxon>Bacteria</taxon>
        <taxon>Bacillati</taxon>
        <taxon>Actinomycetota</taxon>
        <taxon>Actinomycetes</taxon>
        <taxon>Micrococcales</taxon>
        <taxon>Micrococcaceae</taxon>
        <taxon>Arthrobacter</taxon>
    </lineage>
</organism>
<reference evidence="4 5" key="1">
    <citation type="submission" date="2021-05" db="EMBL/GenBank/DDBJ databases">
        <title>Novel species in genus Arthrobacter.</title>
        <authorList>
            <person name="Zhang G."/>
        </authorList>
    </citation>
    <scope>NUCLEOTIDE SEQUENCE [LARGE SCALE GENOMIC DNA]</scope>
    <source>
        <strain evidence="5">zg-ZUI227</strain>
    </source>
</reference>
<keyword evidence="1" id="KW-0808">Transferase</keyword>
<dbReference type="PANTHER" id="PTHR43877">
    <property type="entry name" value="AMINOALKYLPHOSPHONATE N-ACETYLTRANSFERASE-RELATED-RELATED"/>
    <property type="match status" value="1"/>
</dbReference>
<evidence type="ECO:0000256" key="2">
    <source>
        <dbReference type="ARBA" id="ARBA00023315"/>
    </source>
</evidence>
<evidence type="ECO:0000313" key="4">
    <source>
        <dbReference type="EMBL" id="QWC11377.1"/>
    </source>
</evidence>
<sequence length="182" mass="20123">MAPANLSIRPPVESDAPRLAVIHIAAWRAAYRGVMSDDYLDGLDVGRHSDGWRRNILNPRNGTVHLVAQVDDELVGFAIVGPGDNTSDPSVGQLNAINLHPDWWAQGIGTVLFAAAEETLVLLGYQAGFLWVEAGNDRAISFYTKRGWLDDGGTMEDARFDPPVVERRHSRSWKGEPHWEGR</sequence>
<dbReference type="GO" id="GO:0016747">
    <property type="term" value="F:acyltransferase activity, transferring groups other than amino-acyl groups"/>
    <property type="evidence" value="ECO:0007669"/>
    <property type="project" value="InterPro"/>
</dbReference>
<dbReference type="PROSITE" id="PS51186">
    <property type="entry name" value="GNAT"/>
    <property type="match status" value="1"/>
</dbReference>
<dbReference type="Pfam" id="PF00583">
    <property type="entry name" value="Acetyltransf_1"/>
    <property type="match status" value="1"/>
</dbReference>
<dbReference type="InterPro" id="IPR000182">
    <property type="entry name" value="GNAT_dom"/>
</dbReference>
<dbReference type="Gene3D" id="3.40.630.30">
    <property type="match status" value="1"/>
</dbReference>
<name>A0A975M7K6_9MICC</name>
<dbReference type="InterPro" id="IPR016181">
    <property type="entry name" value="Acyl_CoA_acyltransferase"/>
</dbReference>
<evidence type="ECO:0000256" key="1">
    <source>
        <dbReference type="ARBA" id="ARBA00022679"/>
    </source>
</evidence>
<dbReference type="CDD" id="cd04301">
    <property type="entry name" value="NAT_SF"/>
    <property type="match status" value="1"/>
</dbReference>
<protein>
    <submittedName>
        <fullName evidence="4">GNAT family N-acetyltransferase</fullName>
    </submittedName>
</protein>
<feature type="domain" description="N-acetyltransferase" evidence="3">
    <location>
        <begin position="6"/>
        <end position="171"/>
    </location>
</feature>
<dbReference type="AlphaFoldDB" id="A0A975M7K6"/>
<dbReference type="EMBL" id="CP076022">
    <property type="protein sequence ID" value="QWC11377.1"/>
    <property type="molecule type" value="Genomic_DNA"/>
</dbReference>
<keyword evidence="2" id="KW-0012">Acyltransferase</keyword>
<keyword evidence="5" id="KW-1185">Reference proteome</keyword>
<dbReference type="KEGG" id="ajg:KKR91_07440"/>
<dbReference type="InterPro" id="IPR050832">
    <property type="entry name" value="Bact_Acetyltransf"/>
</dbReference>
<accession>A0A975M7K6</accession>
<gene>
    <name evidence="4" type="ORF">KKR91_07440</name>
</gene>
<evidence type="ECO:0000259" key="3">
    <source>
        <dbReference type="PROSITE" id="PS51186"/>
    </source>
</evidence>
<evidence type="ECO:0000313" key="5">
    <source>
        <dbReference type="Proteomes" id="UP000676885"/>
    </source>
</evidence>
<dbReference type="Proteomes" id="UP000676885">
    <property type="component" value="Chromosome"/>
</dbReference>
<dbReference type="SUPFAM" id="SSF55729">
    <property type="entry name" value="Acyl-CoA N-acyltransferases (Nat)"/>
    <property type="match status" value="1"/>
</dbReference>
<proteinExistence type="predicted"/>